<dbReference type="EC" id="2.4.1.173" evidence="4"/>
<dbReference type="SMART" id="SM00233">
    <property type="entry name" value="PH"/>
    <property type="match status" value="1"/>
</dbReference>
<keyword evidence="10" id="KW-0752">Steroid biosynthesis</keyword>
<keyword evidence="6" id="KW-0963">Cytoplasm</keyword>
<protein>
    <recommendedName>
        <fullName evidence="5">Sterol 3-beta-glucosyltransferase</fullName>
        <ecNumber evidence="4">2.4.1.173</ecNumber>
    </recommendedName>
    <alternativeName>
        <fullName evidence="16">Autophagy-related protein 26</fullName>
    </alternativeName>
</protein>
<gene>
    <name evidence="21" type="ORF">FOA43_004646</name>
</gene>
<dbReference type="FunFam" id="2.30.29.30:FF:000303">
    <property type="entry name" value="Sterol 3-beta-glucosyltransferase"/>
    <property type="match status" value="1"/>
</dbReference>
<name>A0A875SCR9_EENNA</name>
<dbReference type="GO" id="GO:0016020">
    <property type="term" value="C:membrane"/>
    <property type="evidence" value="ECO:0007669"/>
    <property type="project" value="UniProtKB-SubCell"/>
</dbReference>
<keyword evidence="9" id="KW-0808">Transferase</keyword>
<dbReference type="PROSITE" id="PS50003">
    <property type="entry name" value="PH_DOMAIN"/>
    <property type="match status" value="1"/>
</dbReference>
<dbReference type="RefSeq" id="XP_038780804.1">
    <property type="nucleotide sequence ID" value="XM_038924876.1"/>
</dbReference>
<dbReference type="KEGG" id="bnn:FOA43_004646"/>
<evidence type="ECO:0000259" key="20">
    <source>
        <dbReference type="PROSITE" id="PS50003"/>
    </source>
</evidence>
<dbReference type="GO" id="GO:0005737">
    <property type="term" value="C:cytoplasm"/>
    <property type="evidence" value="ECO:0007669"/>
    <property type="project" value="UniProtKB-SubCell"/>
</dbReference>
<evidence type="ECO:0000256" key="19">
    <source>
        <dbReference type="SAM" id="MobiDB-lite"/>
    </source>
</evidence>
<dbReference type="FunFam" id="3.40.50.2000:FF:000029">
    <property type="entry name" value="Sterol 3-beta-glucosyltransferase"/>
    <property type="match status" value="1"/>
</dbReference>
<evidence type="ECO:0000256" key="4">
    <source>
        <dbReference type="ARBA" id="ARBA00012650"/>
    </source>
</evidence>
<evidence type="ECO:0000313" key="22">
    <source>
        <dbReference type="Proteomes" id="UP000662931"/>
    </source>
</evidence>
<dbReference type="InterPro" id="IPR010610">
    <property type="entry name" value="EryCIII-like_C"/>
</dbReference>
<accession>A0A875SCR9</accession>
<evidence type="ECO:0000256" key="6">
    <source>
        <dbReference type="ARBA" id="ARBA00022490"/>
    </source>
</evidence>
<evidence type="ECO:0000256" key="17">
    <source>
        <dbReference type="ARBA" id="ARBA00047886"/>
    </source>
</evidence>
<keyword evidence="8" id="KW-0328">Glycosyltransferase</keyword>
<evidence type="ECO:0000256" key="10">
    <source>
        <dbReference type="ARBA" id="ARBA00022955"/>
    </source>
</evidence>
<comment type="catalytic activity">
    <reaction evidence="17">
        <text>ergosterol + UDP-alpha-D-glucose = ergosteryl 3-beta-D-glucoside + UDP + H(+)</text>
        <dbReference type="Rhea" id="RHEA:61836"/>
        <dbReference type="ChEBI" id="CHEBI:15378"/>
        <dbReference type="ChEBI" id="CHEBI:16933"/>
        <dbReference type="ChEBI" id="CHEBI:52973"/>
        <dbReference type="ChEBI" id="CHEBI:58223"/>
        <dbReference type="ChEBI" id="CHEBI:58885"/>
    </reaction>
    <physiologicalReaction direction="left-to-right" evidence="17">
        <dbReference type="Rhea" id="RHEA:61837"/>
    </physiologicalReaction>
</comment>
<evidence type="ECO:0000256" key="18">
    <source>
        <dbReference type="ARBA" id="ARBA00049453"/>
    </source>
</evidence>
<comment type="catalytic activity">
    <reaction evidence="18">
        <text>a sterol + UDP-alpha-D-glucose = a sterol 3-beta-D-glucoside + UDP + H(+)</text>
        <dbReference type="Rhea" id="RHEA:22724"/>
        <dbReference type="ChEBI" id="CHEBI:15378"/>
        <dbReference type="ChEBI" id="CHEBI:15889"/>
        <dbReference type="ChEBI" id="CHEBI:37424"/>
        <dbReference type="ChEBI" id="CHEBI:58223"/>
        <dbReference type="ChEBI" id="CHEBI:58885"/>
        <dbReference type="EC" id="2.4.1.173"/>
    </reaction>
    <physiologicalReaction direction="left-to-right" evidence="18">
        <dbReference type="Rhea" id="RHEA:22725"/>
    </physiologicalReaction>
</comment>
<dbReference type="InterPro" id="IPR002213">
    <property type="entry name" value="UDP_glucos_trans"/>
</dbReference>
<dbReference type="PANTHER" id="PTHR48050">
    <property type="entry name" value="STEROL 3-BETA-GLUCOSYLTRANSFERASE"/>
    <property type="match status" value="1"/>
</dbReference>
<dbReference type="Gene3D" id="2.30.29.30">
    <property type="entry name" value="Pleckstrin-homology domain (PH domain)/Phosphotyrosine-binding domain (PTB)"/>
    <property type="match status" value="2"/>
</dbReference>
<dbReference type="Pfam" id="PF03033">
    <property type="entry name" value="Glyco_transf_28"/>
    <property type="match status" value="1"/>
</dbReference>
<dbReference type="CDD" id="cd13216">
    <property type="entry name" value="PH-GRAM2_AGT26"/>
    <property type="match status" value="1"/>
</dbReference>
<dbReference type="SUPFAM" id="SSF53756">
    <property type="entry name" value="UDP-Glycosyltransferase/glycogen phosphorylase"/>
    <property type="match status" value="1"/>
</dbReference>
<feature type="region of interest" description="Disordered" evidence="19">
    <location>
        <begin position="389"/>
        <end position="443"/>
    </location>
</feature>
<dbReference type="InterPro" id="IPR001849">
    <property type="entry name" value="PH_domain"/>
</dbReference>
<evidence type="ECO:0000256" key="14">
    <source>
        <dbReference type="ARBA" id="ARBA00023166"/>
    </source>
</evidence>
<evidence type="ECO:0000256" key="8">
    <source>
        <dbReference type="ARBA" id="ARBA00022676"/>
    </source>
</evidence>
<evidence type="ECO:0000313" key="21">
    <source>
        <dbReference type="EMBL" id="QPG77239.1"/>
    </source>
</evidence>
<evidence type="ECO:0000256" key="2">
    <source>
        <dbReference type="ARBA" id="ARBA00004496"/>
    </source>
</evidence>
<evidence type="ECO:0000256" key="11">
    <source>
        <dbReference type="ARBA" id="ARBA00023011"/>
    </source>
</evidence>
<dbReference type="CDD" id="cd03784">
    <property type="entry name" value="GT1_Gtf-like"/>
    <property type="match status" value="1"/>
</dbReference>
<keyword evidence="14" id="KW-1207">Sterol metabolism</keyword>
<dbReference type="Gene3D" id="3.40.50.2000">
    <property type="entry name" value="Glycogen Phosphorylase B"/>
    <property type="match status" value="2"/>
</dbReference>
<dbReference type="OrthoDB" id="10261837at2759"/>
<keyword evidence="15" id="KW-0753">Steroid metabolism</keyword>
<feature type="domain" description="PH" evidence="20">
    <location>
        <begin position="191"/>
        <end position="292"/>
    </location>
</feature>
<comment type="subcellular location">
    <subcellularLocation>
        <location evidence="2">Cytoplasm</location>
    </subcellularLocation>
    <subcellularLocation>
        <location evidence="1">Membrane</location>
        <topology evidence="1">Peripheral membrane protein</topology>
    </subcellularLocation>
</comment>
<keyword evidence="7" id="KW-0444">Lipid biosynthesis</keyword>
<dbReference type="InterPro" id="IPR004276">
    <property type="entry name" value="GlycoTrans_28_N"/>
</dbReference>
<dbReference type="Pfam" id="PF00169">
    <property type="entry name" value="PH"/>
    <property type="match status" value="1"/>
</dbReference>
<dbReference type="Pfam" id="PF06722">
    <property type="entry name" value="EryCIII-like_C"/>
    <property type="match status" value="1"/>
</dbReference>
<dbReference type="FunFam" id="3.40.50.2000:FF:000009">
    <property type="entry name" value="Sterol 3-beta-glucosyltransferase UGT80A2"/>
    <property type="match status" value="1"/>
</dbReference>
<reference evidence="21" key="1">
    <citation type="submission" date="2020-10" db="EMBL/GenBank/DDBJ databases">
        <authorList>
            <person name="Roach M.J.R."/>
        </authorList>
    </citation>
    <scope>NUCLEOTIDE SEQUENCE</scope>
    <source>
        <strain evidence="21">CBS 1945</strain>
    </source>
</reference>
<evidence type="ECO:0000256" key="13">
    <source>
        <dbReference type="ARBA" id="ARBA00023136"/>
    </source>
</evidence>
<dbReference type="EMBL" id="CP064815">
    <property type="protein sequence ID" value="QPG77239.1"/>
    <property type="molecule type" value="Genomic_DNA"/>
</dbReference>
<evidence type="ECO:0000256" key="9">
    <source>
        <dbReference type="ARBA" id="ARBA00022679"/>
    </source>
</evidence>
<feature type="compositionally biased region" description="Polar residues" evidence="19">
    <location>
        <begin position="614"/>
        <end position="625"/>
    </location>
</feature>
<proteinExistence type="inferred from homology"/>
<dbReference type="SMART" id="SM00568">
    <property type="entry name" value="GRAM"/>
    <property type="match status" value="2"/>
</dbReference>
<dbReference type="InterPro" id="IPR048065">
    <property type="entry name" value="ATG26_PH_GRAM2"/>
</dbReference>
<evidence type="ECO:0000256" key="16">
    <source>
        <dbReference type="ARBA" id="ARBA00029843"/>
    </source>
</evidence>
<evidence type="ECO:0000256" key="15">
    <source>
        <dbReference type="ARBA" id="ARBA00023221"/>
    </source>
</evidence>
<dbReference type="GO" id="GO:0005975">
    <property type="term" value="P:carbohydrate metabolic process"/>
    <property type="evidence" value="ECO:0007669"/>
    <property type="project" value="InterPro"/>
</dbReference>
<feature type="compositionally biased region" description="Acidic residues" evidence="19">
    <location>
        <begin position="404"/>
        <end position="430"/>
    </location>
</feature>
<evidence type="ECO:0000256" key="12">
    <source>
        <dbReference type="ARBA" id="ARBA00023098"/>
    </source>
</evidence>
<dbReference type="GO" id="GO:0016126">
    <property type="term" value="P:sterol biosynthetic process"/>
    <property type="evidence" value="ECO:0007669"/>
    <property type="project" value="UniProtKB-KW"/>
</dbReference>
<keyword evidence="11" id="KW-0756">Sterol biosynthesis</keyword>
<evidence type="ECO:0000256" key="3">
    <source>
        <dbReference type="ARBA" id="ARBA00006962"/>
    </source>
</evidence>
<evidence type="ECO:0000256" key="7">
    <source>
        <dbReference type="ARBA" id="ARBA00022516"/>
    </source>
</evidence>
<dbReference type="InterPro" id="IPR050426">
    <property type="entry name" value="Glycosyltransferase_28"/>
</dbReference>
<dbReference type="AlphaFoldDB" id="A0A875SCR9"/>
<dbReference type="Pfam" id="PF02893">
    <property type="entry name" value="GRAM"/>
    <property type="match status" value="2"/>
</dbReference>
<feature type="compositionally biased region" description="Acidic residues" evidence="19">
    <location>
        <begin position="76"/>
        <end position="89"/>
    </location>
</feature>
<feature type="region of interest" description="Disordered" evidence="19">
    <location>
        <begin position="612"/>
        <end position="634"/>
    </location>
</feature>
<dbReference type="GO" id="GO:0016906">
    <property type="term" value="F:sterol 3-beta-glucosyltransferase activity"/>
    <property type="evidence" value="ECO:0007669"/>
    <property type="project" value="UniProtKB-EC"/>
</dbReference>
<comment type="similarity">
    <text evidence="3">Belongs to the glycosyltransferase 28 family.</text>
</comment>
<keyword evidence="13" id="KW-0472">Membrane</keyword>
<feature type="region of interest" description="Disordered" evidence="19">
    <location>
        <begin position="76"/>
        <end position="106"/>
    </location>
</feature>
<keyword evidence="22" id="KW-1185">Reference proteome</keyword>
<dbReference type="InterPro" id="IPR004182">
    <property type="entry name" value="GRAM"/>
</dbReference>
<organism evidence="21 22">
    <name type="scientific">Eeniella nana</name>
    <name type="common">Yeast</name>
    <name type="synonym">Brettanomyces nanus</name>
    <dbReference type="NCBI Taxonomy" id="13502"/>
    <lineage>
        <taxon>Eukaryota</taxon>
        <taxon>Fungi</taxon>
        <taxon>Dikarya</taxon>
        <taxon>Ascomycota</taxon>
        <taxon>Saccharomycotina</taxon>
        <taxon>Pichiomycetes</taxon>
        <taxon>Pichiales</taxon>
        <taxon>Pichiaceae</taxon>
        <taxon>Brettanomyces</taxon>
    </lineage>
</organism>
<dbReference type="InterPro" id="IPR011993">
    <property type="entry name" value="PH-like_dom_sf"/>
</dbReference>
<dbReference type="GeneID" id="62198046"/>
<keyword evidence="12" id="KW-0443">Lipid metabolism</keyword>
<evidence type="ECO:0000256" key="1">
    <source>
        <dbReference type="ARBA" id="ARBA00004170"/>
    </source>
</evidence>
<evidence type="ECO:0000256" key="5">
    <source>
        <dbReference type="ARBA" id="ARBA00017894"/>
    </source>
</evidence>
<dbReference type="PANTHER" id="PTHR48050:SF25">
    <property type="entry name" value="STEROL 3-BETA-GLUCOSYLTRANSFERASE"/>
    <property type="match status" value="1"/>
</dbReference>
<sequence length="1126" mass="125397">MSHSVTQKSSSSSVLARLAFSPTRLLSSLSPVKKLNGASSEDSAAADSSIDGISKSFAGFLTTASIYAGFQDLDDETEDGNGGLNEEEINSTSIPPPHSITEADSGLQRRLRSRRSKFELSLVKRKPTLSNERALDLSVKLRKTFQIPDDAEFISDYSCWLMGDVLLQGHLYITNQCIFFSAFLPKKPRHKIVQQGALSVKSTRLHRKWAILREGTLSIYSNSTDLYFPELVLDLKTALRAEIYHSGNLVKEKASDGLVWMKVVTSKKTLWFQADSMSSARSWVSAIKKQIFQARNKGDQAIVKIPLQSILDLELTTVLGEAKNLRIKVIENPDSYAIDDYFVMFFSEGDKATADIHNVLREAGMELSETDEERSELVISKAKLMKESETTVQTTNCMVRTDDQEGDDDKDDENDDENEEEEEEEEEEDKEGDHTKATSTSPEKYSSWGIVTKVAASGLSSLAHPFSSSSSSILHFNPKIEGDPFYVTDSSIRKRKQQSFLKVFSLNEEQLQAFYHSYLVRGLPLYGRLFVGVQNLCFKSTLPGTGTLMILPLSDIENASKEKGFRFGYSGLVVVIHGHEELFFEFFSESARDDCECQLLRQIDVLKGEPDHSAVSSSGVSQALSTPDDRPNTNSARIKLVESKLNDEIGADVPIIFEDHPLQRTEVRPVKPYRLTLLTIGSRGDVQPYIALGKALVKEGHSVKIVTHKEFGPWIKSHGLDFDVIAGDPSELMSLMVSHPSISYSFVRDAKSKFSSWIDELLQSSWKACQDTDVLIESPSSFAGIHIAEALQVPYFRAFTMPWSRTRAYPNAFLVPDQKLGGSYNYMTHVAFENGYWRGVSNQVNKWRENTLHIGKTNLAAMKQNSVPFLYNISAVVFPPSVDFPDWVKVTGYWFLNEGGSDYEPPRELVNFIDSARKDGKKLVYIGFGSIVVDKPRELSRAVISAVVDADVRCILNKGWSERKADVNETLEKEQFPTEIYSAGSVPHDWLFPRIDAAVHHGGSGTTGASLKFGLPTVIKPFFGDQKFYASRVEDLGCGVALKELNSKSLTAALKEVTTSKRIQEKAKLIGMKIREEKGIQNAIDAIYSEMEYARSLSVGKAAKSGKARVRSMPESAAAKDDWLLV</sequence>
<dbReference type="Proteomes" id="UP000662931">
    <property type="component" value="Chromosome 4"/>
</dbReference>
<dbReference type="SUPFAM" id="SSF50729">
    <property type="entry name" value="PH domain-like"/>
    <property type="match status" value="1"/>
</dbReference>